<proteinExistence type="predicted"/>
<evidence type="ECO:0000313" key="4">
    <source>
        <dbReference type="Proteomes" id="UP000197138"/>
    </source>
</evidence>
<keyword evidence="2" id="KW-1133">Transmembrane helix</keyword>
<feature type="transmembrane region" description="Helical" evidence="2">
    <location>
        <begin position="15"/>
        <end position="37"/>
    </location>
</feature>
<sequence length="109" mass="11736">MAFLANEMAMEADELGSIFVLCAVVFSLIVISMVILARASDVETAAEKLNNSPVDEGPKLPRIAGGNGMAMNENRDQLVPSKNSVYRFHPFGGVSEFTYLLLGLEGAEQ</sequence>
<keyword evidence="2" id="KW-0812">Transmembrane</keyword>
<evidence type="ECO:0000256" key="1">
    <source>
        <dbReference type="SAM" id="MobiDB-lite"/>
    </source>
</evidence>
<protein>
    <submittedName>
        <fullName evidence="3">Uncharacterized protein</fullName>
    </submittedName>
</protein>
<organism evidence="3 4">
    <name type="scientific">Punica granatum</name>
    <name type="common">Pomegranate</name>
    <dbReference type="NCBI Taxonomy" id="22663"/>
    <lineage>
        <taxon>Eukaryota</taxon>
        <taxon>Viridiplantae</taxon>
        <taxon>Streptophyta</taxon>
        <taxon>Embryophyta</taxon>
        <taxon>Tracheophyta</taxon>
        <taxon>Spermatophyta</taxon>
        <taxon>Magnoliopsida</taxon>
        <taxon>eudicotyledons</taxon>
        <taxon>Gunneridae</taxon>
        <taxon>Pentapetalae</taxon>
        <taxon>rosids</taxon>
        <taxon>malvids</taxon>
        <taxon>Myrtales</taxon>
        <taxon>Lythraceae</taxon>
        <taxon>Punica</taxon>
    </lineage>
</organism>
<dbReference type="Proteomes" id="UP000197138">
    <property type="component" value="Unassembled WGS sequence"/>
</dbReference>
<dbReference type="AlphaFoldDB" id="A0A218X0L1"/>
<gene>
    <name evidence="3" type="ORF">CDL15_Pgr002886</name>
</gene>
<feature type="region of interest" description="Disordered" evidence="1">
    <location>
        <begin position="47"/>
        <end position="66"/>
    </location>
</feature>
<evidence type="ECO:0000256" key="2">
    <source>
        <dbReference type="SAM" id="Phobius"/>
    </source>
</evidence>
<reference evidence="4" key="1">
    <citation type="journal article" date="2017" name="Plant J.">
        <title>The pomegranate (Punica granatum L.) genome and the genomics of punicalagin biosynthesis.</title>
        <authorList>
            <person name="Qin G."/>
            <person name="Xu C."/>
            <person name="Ming R."/>
            <person name="Tang H."/>
            <person name="Guyot R."/>
            <person name="Kramer E.M."/>
            <person name="Hu Y."/>
            <person name="Yi X."/>
            <person name="Qi Y."/>
            <person name="Xu X."/>
            <person name="Gao Z."/>
            <person name="Pan H."/>
            <person name="Jian J."/>
            <person name="Tian Y."/>
            <person name="Yue Z."/>
            <person name="Xu Y."/>
        </authorList>
    </citation>
    <scope>NUCLEOTIDE SEQUENCE [LARGE SCALE GENOMIC DNA]</scope>
    <source>
        <strain evidence="4">cv. Dabenzi</strain>
    </source>
</reference>
<evidence type="ECO:0000313" key="3">
    <source>
        <dbReference type="EMBL" id="OWM78715.1"/>
    </source>
</evidence>
<comment type="caution">
    <text evidence="3">The sequence shown here is derived from an EMBL/GenBank/DDBJ whole genome shotgun (WGS) entry which is preliminary data.</text>
</comment>
<name>A0A218X0L1_PUNGR</name>
<accession>A0A218X0L1</accession>
<keyword evidence="2" id="KW-0472">Membrane</keyword>
<dbReference type="EMBL" id="MTKT01002492">
    <property type="protein sequence ID" value="OWM78715.1"/>
    <property type="molecule type" value="Genomic_DNA"/>
</dbReference>